<organism evidence="1 2">
    <name type="scientific">Crassostrea virginica</name>
    <name type="common">Eastern oyster</name>
    <dbReference type="NCBI Taxonomy" id="6565"/>
    <lineage>
        <taxon>Eukaryota</taxon>
        <taxon>Metazoa</taxon>
        <taxon>Spiralia</taxon>
        <taxon>Lophotrochozoa</taxon>
        <taxon>Mollusca</taxon>
        <taxon>Bivalvia</taxon>
        <taxon>Autobranchia</taxon>
        <taxon>Pteriomorphia</taxon>
        <taxon>Ostreida</taxon>
        <taxon>Ostreoidea</taxon>
        <taxon>Ostreidae</taxon>
        <taxon>Crassostrea</taxon>
    </lineage>
</organism>
<evidence type="ECO:0000313" key="1">
    <source>
        <dbReference type="Proteomes" id="UP000694844"/>
    </source>
</evidence>
<accession>A0A8B8BPM4</accession>
<dbReference type="GeneID" id="111112185"/>
<dbReference type="RefSeq" id="XP_022305288.1">
    <property type="nucleotide sequence ID" value="XM_022449580.1"/>
</dbReference>
<dbReference type="KEGG" id="cvn:111112185"/>
<proteinExistence type="predicted"/>
<gene>
    <name evidence="2" type="primary">LOC111112185</name>
</gene>
<reference evidence="2" key="1">
    <citation type="submission" date="2025-08" db="UniProtKB">
        <authorList>
            <consortium name="RefSeq"/>
        </authorList>
    </citation>
    <scope>IDENTIFICATION</scope>
    <source>
        <tissue evidence="2">Whole sample</tissue>
    </source>
</reference>
<dbReference type="OrthoDB" id="6138478at2759"/>
<protein>
    <submittedName>
        <fullName evidence="2">Nuclease HARBI1</fullName>
    </submittedName>
</protein>
<evidence type="ECO:0000313" key="2">
    <source>
        <dbReference type="RefSeq" id="XP_022305288.1"/>
    </source>
</evidence>
<dbReference type="InterPro" id="IPR026103">
    <property type="entry name" value="HARBI1_animal"/>
</dbReference>
<keyword evidence="1" id="KW-1185">Reference proteome</keyword>
<dbReference type="PRINTS" id="PR02086">
    <property type="entry name" value="PUTNUCHARBI1"/>
</dbReference>
<dbReference type="Proteomes" id="UP000694844">
    <property type="component" value="Chromosome 9"/>
</dbReference>
<dbReference type="AlphaFoldDB" id="A0A8B8BPM4"/>
<sequence>MAALFIFDELQRRDLRKQRVFRDRRNPLDYLTDGEIRERYRLPRLYLLQLVDLLSCDLEKPTQRSQPISPTIQVLATVRCLAKGNFFSECGDIHGISKASVCTSMDAVLSSICQRLNNIHFPTTAEDMQKTKVDFFKMARVPNVLGAVDGTLIKILAPSKNEQSYVCRKGFHALNVQAVADSSLR</sequence>
<name>A0A8B8BPM4_CRAVI</name>